<dbReference type="GeneID" id="4703835"/>
<dbReference type="AlphaFoldDB" id="A1CIS7"/>
<reference evidence="1 2" key="1">
    <citation type="journal article" date="2008" name="PLoS Genet.">
        <title>Genomic islands in the pathogenic filamentous fungus Aspergillus fumigatus.</title>
        <authorList>
            <person name="Fedorova N.D."/>
            <person name="Khaldi N."/>
            <person name="Joardar V.S."/>
            <person name="Maiti R."/>
            <person name="Amedeo P."/>
            <person name="Anderson M.J."/>
            <person name="Crabtree J."/>
            <person name="Silva J.C."/>
            <person name="Badger J.H."/>
            <person name="Albarraq A."/>
            <person name="Angiuoli S."/>
            <person name="Bussey H."/>
            <person name="Bowyer P."/>
            <person name="Cotty P.J."/>
            <person name="Dyer P.S."/>
            <person name="Egan A."/>
            <person name="Galens K."/>
            <person name="Fraser-Liggett C.M."/>
            <person name="Haas B.J."/>
            <person name="Inman J.M."/>
            <person name="Kent R."/>
            <person name="Lemieux S."/>
            <person name="Malavazi I."/>
            <person name="Orvis J."/>
            <person name="Roemer T."/>
            <person name="Ronning C.M."/>
            <person name="Sundaram J.P."/>
            <person name="Sutton G."/>
            <person name="Turner G."/>
            <person name="Venter J.C."/>
            <person name="White O.R."/>
            <person name="Whitty B.R."/>
            <person name="Youngman P."/>
            <person name="Wolfe K.H."/>
            <person name="Goldman G.H."/>
            <person name="Wortman J.R."/>
            <person name="Jiang B."/>
            <person name="Denning D.W."/>
            <person name="Nierman W.C."/>
        </authorList>
    </citation>
    <scope>NUCLEOTIDE SEQUENCE [LARGE SCALE GENOMIC DNA]</scope>
    <source>
        <strain evidence="2">ATCC 1007 / CBS 513.65 / DSM 816 / NCTC 3887 / NRRL 1</strain>
    </source>
</reference>
<keyword evidence="2" id="KW-1185">Reference proteome</keyword>
<evidence type="ECO:0000313" key="2">
    <source>
        <dbReference type="Proteomes" id="UP000006701"/>
    </source>
</evidence>
<dbReference type="KEGG" id="act:ACLA_052550"/>
<organism evidence="1 2">
    <name type="scientific">Aspergillus clavatus (strain ATCC 1007 / CBS 513.65 / DSM 816 / NCTC 3887 / NRRL 1 / QM 1276 / 107)</name>
    <dbReference type="NCBI Taxonomy" id="344612"/>
    <lineage>
        <taxon>Eukaryota</taxon>
        <taxon>Fungi</taxon>
        <taxon>Dikarya</taxon>
        <taxon>Ascomycota</taxon>
        <taxon>Pezizomycotina</taxon>
        <taxon>Eurotiomycetes</taxon>
        <taxon>Eurotiomycetidae</taxon>
        <taxon>Eurotiales</taxon>
        <taxon>Aspergillaceae</taxon>
        <taxon>Aspergillus</taxon>
        <taxon>Aspergillus subgen. Fumigati</taxon>
    </lineage>
</organism>
<protein>
    <submittedName>
        <fullName evidence="1">Uncharacterized protein</fullName>
    </submittedName>
</protein>
<dbReference type="VEuPathDB" id="FungiDB:ACLA_052550"/>
<accession>A1CIS7</accession>
<dbReference type="EMBL" id="DS027054">
    <property type="protein sequence ID" value="EAW10782.1"/>
    <property type="molecule type" value="Genomic_DNA"/>
</dbReference>
<proteinExistence type="predicted"/>
<sequence>MVPPEDQREATYNHLSVVTHWEGILSHSTQDWERSRAGGRGTSFANYPTASLLIGPRLTQPRYMAPDGEQ</sequence>
<evidence type="ECO:0000313" key="1">
    <source>
        <dbReference type="EMBL" id="EAW10782.1"/>
    </source>
</evidence>
<dbReference type="RefSeq" id="XP_001272208.1">
    <property type="nucleotide sequence ID" value="XM_001272207.1"/>
</dbReference>
<gene>
    <name evidence="1" type="ORF">ACLA_052550</name>
</gene>
<dbReference type="HOGENOM" id="CLU_2757317_0_0_1"/>
<name>A1CIS7_ASPCL</name>
<dbReference type="Proteomes" id="UP000006701">
    <property type="component" value="Unassembled WGS sequence"/>
</dbReference>